<dbReference type="OrthoDB" id="9783876at2"/>
<dbReference type="Pfam" id="PF12852">
    <property type="entry name" value="Cupin_6"/>
    <property type="match status" value="1"/>
</dbReference>
<dbReference type="GO" id="GO:0003700">
    <property type="term" value="F:DNA-binding transcription factor activity"/>
    <property type="evidence" value="ECO:0007669"/>
    <property type="project" value="InterPro"/>
</dbReference>
<dbReference type="GO" id="GO:0043565">
    <property type="term" value="F:sequence-specific DNA binding"/>
    <property type="evidence" value="ECO:0007669"/>
    <property type="project" value="InterPro"/>
</dbReference>
<keyword evidence="2 5" id="KW-0238">DNA-binding</keyword>
<feature type="domain" description="HTH araC/xylS-type" evidence="4">
    <location>
        <begin position="253"/>
        <end position="351"/>
    </location>
</feature>
<dbReference type="EMBL" id="VLKN01000002">
    <property type="protein sequence ID" value="TWI05033.1"/>
    <property type="molecule type" value="Genomic_DNA"/>
</dbReference>
<reference evidence="5 6" key="1">
    <citation type="journal article" date="2015" name="Stand. Genomic Sci.">
        <title>Genomic Encyclopedia of Bacterial and Archaeal Type Strains, Phase III: the genomes of soil and plant-associated and newly described type strains.</title>
        <authorList>
            <person name="Whitman W.B."/>
            <person name="Woyke T."/>
            <person name="Klenk H.P."/>
            <person name="Zhou Y."/>
            <person name="Lilburn T.G."/>
            <person name="Beck B.J."/>
            <person name="De Vos P."/>
            <person name="Vandamme P."/>
            <person name="Eisen J.A."/>
            <person name="Garrity G."/>
            <person name="Hugenholtz P."/>
            <person name="Kyrpides N.C."/>
        </authorList>
    </citation>
    <scope>NUCLEOTIDE SEQUENCE [LARGE SCALE GENOMIC DNA]</scope>
    <source>
        <strain evidence="5 6">CGMCC 1.10821</strain>
    </source>
</reference>
<sequence>MFDLAATFRRDAAAGNAPDSRIYAQGAAIGSGGRLAMDVLSEVLKAVRLNGAVLFRGEFSTPWCISARPETAIAAQLSSPGLHLISFHVVLDGHFWARLPPEQALCVQAGEVLVVPHGDAYLIGDTLQATPVPAAEMFGGTPLSEMRSLRWGRGDVSTRALCGYLSCERDAFAPLFAALPRLFKVQLRQTDAPALDPLLAYAEQEALSPRPGAAGLRLRMAELMFVETLRRHMESLPEAGSGWLAGLRDPLVGRALALLHETPQRCWTVDALAHAAATSRSRLAARFKEVLGEPPMQYLARWRMLLAARRLREGRESIATVAEAVGYDSPSAFQRGFARHMGMTPAQWRRGDTEAGREPL</sequence>
<dbReference type="Gene3D" id="1.10.10.60">
    <property type="entry name" value="Homeodomain-like"/>
    <property type="match status" value="2"/>
</dbReference>
<dbReference type="PROSITE" id="PS01124">
    <property type="entry name" value="HTH_ARAC_FAMILY_2"/>
    <property type="match status" value="1"/>
</dbReference>
<evidence type="ECO:0000313" key="6">
    <source>
        <dbReference type="Proteomes" id="UP000315167"/>
    </source>
</evidence>
<dbReference type="InterPro" id="IPR020449">
    <property type="entry name" value="Tscrpt_reg_AraC-type_HTH"/>
</dbReference>
<evidence type="ECO:0000256" key="2">
    <source>
        <dbReference type="ARBA" id="ARBA00023125"/>
    </source>
</evidence>
<comment type="caution">
    <text evidence="5">The sequence shown here is derived from an EMBL/GenBank/DDBJ whole genome shotgun (WGS) entry which is preliminary data.</text>
</comment>
<evidence type="ECO:0000256" key="3">
    <source>
        <dbReference type="ARBA" id="ARBA00023163"/>
    </source>
</evidence>
<gene>
    <name evidence="5" type="ORF">IP90_01176</name>
</gene>
<dbReference type="PANTHER" id="PTHR11019:SF159">
    <property type="entry name" value="TRANSCRIPTIONAL REGULATOR-RELATED"/>
    <property type="match status" value="1"/>
</dbReference>
<protein>
    <submittedName>
        <fullName evidence="5">AraC-like DNA-binding protein</fullName>
    </submittedName>
</protein>
<dbReference type="PRINTS" id="PR00032">
    <property type="entry name" value="HTHARAC"/>
</dbReference>
<dbReference type="PANTHER" id="PTHR11019">
    <property type="entry name" value="HTH-TYPE TRANSCRIPTIONAL REGULATOR NIMR"/>
    <property type="match status" value="1"/>
</dbReference>
<dbReference type="SMART" id="SM00342">
    <property type="entry name" value="HTH_ARAC"/>
    <property type="match status" value="1"/>
</dbReference>
<proteinExistence type="predicted"/>
<dbReference type="InterPro" id="IPR032783">
    <property type="entry name" value="AraC_lig"/>
</dbReference>
<evidence type="ECO:0000256" key="1">
    <source>
        <dbReference type="ARBA" id="ARBA00023015"/>
    </source>
</evidence>
<organism evidence="5 6">
    <name type="scientific">Luteimonas cucumeris</name>
    <dbReference type="NCBI Taxonomy" id="985012"/>
    <lineage>
        <taxon>Bacteria</taxon>
        <taxon>Pseudomonadati</taxon>
        <taxon>Pseudomonadota</taxon>
        <taxon>Gammaproteobacteria</taxon>
        <taxon>Lysobacterales</taxon>
        <taxon>Lysobacteraceae</taxon>
        <taxon>Luteimonas</taxon>
    </lineage>
</organism>
<dbReference type="SUPFAM" id="SSF46689">
    <property type="entry name" value="Homeodomain-like"/>
    <property type="match status" value="2"/>
</dbReference>
<dbReference type="PROSITE" id="PS00041">
    <property type="entry name" value="HTH_ARAC_FAMILY_1"/>
    <property type="match status" value="1"/>
</dbReference>
<keyword evidence="1" id="KW-0805">Transcription regulation</keyword>
<dbReference type="InterPro" id="IPR009057">
    <property type="entry name" value="Homeodomain-like_sf"/>
</dbReference>
<evidence type="ECO:0000259" key="4">
    <source>
        <dbReference type="PROSITE" id="PS01124"/>
    </source>
</evidence>
<dbReference type="Pfam" id="PF12833">
    <property type="entry name" value="HTH_18"/>
    <property type="match status" value="1"/>
</dbReference>
<name>A0A562LBL0_9GAMM</name>
<accession>A0A562LBL0</accession>
<keyword evidence="6" id="KW-1185">Reference proteome</keyword>
<dbReference type="AlphaFoldDB" id="A0A562LBL0"/>
<keyword evidence="3" id="KW-0804">Transcription</keyword>
<dbReference type="InterPro" id="IPR018062">
    <property type="entry name" value="HTH_AraC-typ_CS"/>
</dbReference>
<evidence type="ECO:0000313" key="5">
    <source>
        <dbReference type="EMBL" id="TWI05033.1"/>
    </source>
</evidence>
<dbReference type="Proteomes" id="UP000315167">
    <property type="component" value="Unassembled WGS sequence"/>
</dbReference>
<dbReference type="InterPro" id="IPR018060">
    <property type="entry name" value="HTH_AraC"/>
</dbReference>
<dbReference type="RefSeq" id="WP_144898672.1">
    <property type="nucleotide sequence ID" value="NZ_VLKN01000002.1"/>
</dbReference>